<evidence type="ECO:0000313" key="2">
    <source>
        <dbReference type="Proteomes" id="UP000199230"/>
    </source>
</evidence>
<dbReference type="AlphaFoldDB" id="A0A1H3PR11"/>
<gene>
    <name evidence="1" type="ORF">SAMN05192546_10733</name>
</gene>
<dbReference type="STRING" id="159292.SAMN05192546_10733"/>
<name>A0A1H3PR11_9FIRM</name>
<proteinExistence type="predicted"/>
<sequence>MKVLIDNSTITAAFRAAGKIEMNNRELFDLDVASLRVLVDTLVLADEIAVLDNYKQEYSAERKLWLNHSDIFFHEIDDKLDKKMIKDARAHVSNWKMTQHLGTELSRLFDDISIMFKHAWRHSESFLVLKALGVEDKYGSSITKALRDNLYGRSAEMDKFIDKSLKSYNKETSKVAQSMIWASIRTVYYREASKHLGAEYSPHPLRNLYNTKCILFDNHPYTRKYKLHSNKIIDPRKAKTREECIIMYEEISKGESYYSELNSFFSQFWTECNEKDDNVFGVQTYDVDMPPFLAFVLNRASGSKDIMDAIFKLREAKEVVALRNKLRFIHQECLDDNQAKHIREFAIEMRDLKSYMQRYLGYDREKVGVSVKMLSYDMTVPRFMTKPLYPHKPHLAIIRDVVLELASASTMGRMVDKLWYERKF</sequence>
<keyword evidence="2" id="KW-1185">Reference proteome</keyword>
<reference evidence="1 2" key="1">
    <citation type="submission" date="2016-10" db="EMBL/GenBank/DDBJ databases">
        <authorList>
            <person name="de Groot N.N."/>
        </authorList>
    </citation>
    <scope>NUCLEOTIDE SEQUENCE [LARGE SCALE GENOMIC DNA]</scope>
    <source>
        <strain evidence="1 2">APO</strain>
    </source>
</reference>
<protein>
    <submittedName>
        <fullName evidence="1">Uncharacterized protein</fullName>
    </submittedName>
</protein>
<dbReference type="RefSeq" id="WP_093314189.1">
    <property type="nucleotide sequence ID" value="NZ_FNPV01000007.1"/>
</dbReference>
<dbReference type="EMBL" id="FNPV01000007">
    <property type="protein sequence ID" value="SDZ03401.1"/>
    <property type="molecule type" value="Genomic_DNA"/>
</dbReference>
<evidence type="ECO:0000313" key="1">
    <source>
        <dbReference type="EMBL" id="SDZ03401.1"/>
    </source>
</evidence>
<accession>A0A1H3PR11</accession>
<dbReference type="Proteomes" id="UP000199230">
    <property type="component" value="Unassembled WGS sequence"/>
</dbReference>
<dbReference type="OrthoDB" id="7012927at2"/>
<organism evidence="1 2">
    <name type="scientific">Tindallia californiensis</name>
    <dbReference type="NCBI Taxonomy" id="159292"/>
    <lineage>
        <taxon>Bacteria</taxon>
        <taxon>Bacillati</taxon>
        <taxon>Bacillota</taxon>
        <taxon>Clostridia</taxon>
        <taxon>Peptostreptococcales</taxon>
        <taxon>Tindalliaceae</taxon>
        <taxon>Tindallia</taxon>
    </lineage>
</organism>